<comment type="caution">
    <text evidence="3">The sequence shown here is derived from an EMBL/GenBank/DDBJ whole genome shotgun (WGS) entry which is preliminary data.</text>
</comment>
<dbReference type="PROSITE" id="PS51257">
    <property type="entry name" value="PROKAR_LIPOPROTEIN"/>
    <property type="match status" value="1"/>
</dbReference>
<gene>
    <name evidence="3" type="ORF">KXJ69_08765</name>
</gene>
<evidence type="ECO:0000256" key="2">
    <source>
        <dbReference type="SAM" id="SignalP"/>
    </source>
</evidence>
<dbReference type="Proteomes" id="UP001138686">
    <property type="component" value="Unassembled WGS sequence"/>
</dbReference>
<feature type="chain" id="PRO_5040750064" evidence="2">
    <location>
        <begin position="24"/>
        <end position="67"/>
    </location>
</feature>
<dbReference type="RefSeq" id="WP_219052714.1">
    <property type="nucleotide sequence ID" value="NZ_JAHWDP010000003.1"/>
</dbReference>
<evidence type="ECO:0000313" key="4">
    <source>
        <dbReference type="Proteomes" id="UP001138686"/>
    </source>
</evidence>
<keyword evidence="2" id="KW-0732">Signal</keyword>
<dbReference type="EMBL" id="JAHWDP010000003">
    <property type="protein sequence ID" value="MBW2938195.1"/>
    <property type="molecule type" value="Genomic_DNA"/>
</dbReference>
<reference evidence="3" key="1">
    <citation type="submission" date="2021-07" db="EMBL/GenBank/DDBJ databases">
        <title>Aureisphaera sp. CAU 1614 isolated from sea sediment.</title>
        <authorList>
            <person name="Kim W."/>
        </authorList>
    </citation>
    <scope>NUCLEOTIDE SEQUENCE</scope>
    <source>
        <strain evidence="3">CAU 1614</strain>
    </source>
</reference>
<keyword evidence="1" id="KW-0175">Coiled coil</keyword>
<accession>A0A9X1JVW0</accession>
<name>A0A9X1JVW0_9FLAO</name>
<dbReference type="AlphaFoldDB" id="A0A9X1JVW0"/>
<sequence length="67" mass="7547">MKLATKILLALFFVAFISCRDTAKEEAELNAAIEEVENIETELETISEEVETNADELEETLKELDSI</sequence>
<feature type="signal peptide" evidence="2">
    <location>
        <begin position="1"/>
        <end position="23"/>
    </location>
</feature>
<evidence type="ECO:0000256" key="1">
    <source>
        <dbReference type="SAM" id="Coils"/>
    </source>
</evidence>
<feature type="coiled-coil region" evidence="1">
    <location>
        <begin position="19"/>
        <end position="67"/>
    </location>
</feature>
<evidence type="ECO:0000313" key="3">
    <source>
        <dbReference type="EMBL" id="MBW2938195.1"/>
    </source>
</evidence>
<organism evidence="3 4">
    <name type="scientific">Halomarinibacterium sedimenti</name>
    <dbReference type="NCBI Taxonomy" id="2857106"/>
    <lineage>
        <taxon>Bacteria</taxon>
        <taxon>Pseudomonadati</taxon>
        <taxon>Bacteroidota</taxon>
        <taxon>Flavobacteriia</taxon>
        <taxon>Flavobacteriales</taxon>
        <taxon>Flavobacteriaceae</taxon>
        <taxon>Halomarinibacterium</taxon>
    </lineage>
</organism>
<keyword evidence="4" id="KW-1185">Reference proteome</keyword>
<proteinExistence type="predicted"/>
<protein>
    <submittedName>
        <fullName evidence="3">Uncharacterized protein</fullName>
    </submittedName>
</protein>